<name>A0ABW5KB16_9FLAO</name>
<reference evidence="8" key="1">
    <citation type="journal article" date="2019" name="Int. J. Syst. Evol. Microbiol.">
        <title>The Global Catalogue of Microorganisms (GCM) 10K type strain sequencing project: providing services to taxonomists for standard genome sequencing and annotation.</title>
        <authorList>
            <consortium name="The Broad Institute Genomics Platform"/>
            <consortium name="The Broad Institute Genome Sequencing Center for Infectious Disease"/>
            <person name="Wu L."/>
            <person name="Ma J."/>
        </authorList>
    </citation>
    <scope>NUCLEOTIDE SEQUENCE [LARGE SCALE GENOMIC DNA]</scope>
    <source>
        <strain evidence="8">KCTC 52204</strain>
    </source>
</reference>
<proteinExistence type="predicted"/>
<comment type="subcellular location">
    <subcellularLocation>
        <location evidence="1">Cell outer membrane</location>
    </subcellularLocation>
</comment>
<dbReference type="RefSeq" id="WP_255928269.1">
    <property type="nucleotide sequence ID" value="NZ_JANFQP010000001.1"/>
</dbReference>
<keyword evidence="6" id="KW-0732">Signal</keyword>
<feature type="chain" id="PRO_5046362121" evidence="6">
    <location>
        <begin position="21"/>
        <end position="419"/>
    </location>
</feature>
<evidence type="ECO:0000313" key="7">
    <source>
        <dbReference type="EMBL" id="MFD2544842.1"/>
    </source>
</evidence>
<keyword evidence="8" id="KW-1185">Reference proteome</keyword>
<evidence type="ECO:0000313" key="8">
    <source>
        <dbReference type="Proteomes" id="UP001597394"/>
    </source>
</evidence>
<dbReference type="Gene3D" id="1.20.1600.10">
    <property type="entry name" value="Outer membrane efflux proteins (OEP)"/>
    <property type="match status" value="1"/>
</dbReference>
<keyword evidence="2" id="KW-1134">Transmembrane beta strand</keyword>
<evidence type="ECO:0000256" key="5">
    <source>
        <dbReference type="ARBA" id="ARBA00023237"/>
    </source>
</evidence>
<keyword evidence="3" id="KW-0812">Transmembrane</keyword>
<organism evidence="7 8">
    <name type="scientific">Kaistella montana</name>
    <dbReference type="NCBI Taxonomy" id="1849733"/>
    <lineage>
        <taxon>Bacteria</taxon>
        <taxon>Pseudomonadati</taxon>
        <taxon>Bacteroidota</taxon>
        <taxon>Flavobacteriia</taxon>
        <taxon>Flavobacteriales</taxon>
        <taxon>Weeksellaceae</taxon>
        <taxon>Chryseobacterium group</taxon>
        <taxon>Kaistella</taxon>
    </lineage>
</organism>
<evidence type="ECO:0000256" key="3">
    <source>
        <dbReference type="ARBA" id="ARBA00022692"/>
    </source>
</evidence>
<dbReference type="SUPFAM" id="SSF56954">
    <property type="entry name" value="Outer membrane efflux proteins (OEP)"/>
    <property type="match status" value="1"/>
</dbReference>
<dbReference type="Proteomes" id="UP001597394">
    <property type="component" value="Unassembled WGS sequence"/>
</dbReference>
<comment type="caution">
    <text evidence="7">The sequence shown here is derived from an EMBL/GenBank/DDBJ whole genome shotgun (WGS) entry which is preliminary data.</text>
</comment>
<gene>
    <name evidence="7" type="ORF">ACFSO8_05130</name>
</gene>
<keyword evidence="5" id="KW-0998">Cell outer membrane</keyword>
<feature type="signal peptide" evidence="6">
    <location>
        <begin position="1"/>
        <end position="20"/>
    </location>
</feature>
<dbReference type="EMBL" id="JBHULG010000001">
    <property type="protein sequence ID" value="MFD2544842.1"/>
    <property type="molecule type" value="Genomic_DNA"/>
</dbReference>
<accession>A0ABW5KB16</accession>
<protein>
    <submittedName>
        <fullName evidence="7">TolC family protein</fullName>
    </submittedName>
</protein>
<evidence type="ECO:0000256" key="1">
    <source>
        <dbReference type="ARBA" id="ARBA00004442"/>
    </source>
</evidence>
<dbReference type="PANTHER" id="PTHR30026">
    <property type="entry name" value="OUTER MEMBRANE PROTEIN TOLC"/>
    <property type="match status" value="1"/>
</dbReference>
<evidence type="ECO:0000256" key="6">
    <source>
        <dbReference type="SAM" id="SignalP"/>
    </source>
</evidence>
<keyword evidence="4" id="KW-0472">Membrane</keyword>
<dbReference type="PANTHER" id="PTHR30026:SF20">
    <property type="entry name" value="OUTER MEMBRANE PROTEIN TOLC"/>
    <property type="match status" value="1"/>
</dbReference>
<sequence>MKILKYFVSLTLLLNISLNAQEILTLQECQQLAKSHYPLTKRNGLIEKTKSYTLENTSKAWLPQISVIGQATYQNEVTQLPFNLPNMSVEPLSKDQYKIYADIQQTVYDGGLIAHQKKLANIQSETETQKNEVELHQLEERINQIYFGILQCQEQLEQTVITKKDLENGLLKAEAQFQFGTILRSQVDVLKAQLVTLDQRQIELQSVRASFIQMLSLFIQKNIDEHSEFQRPEKLLLTFENKRPELKVFDLQQQSLETQKSIIQSRNLPKLGAFFQGGYGKPGFNMLKNEFDIFYIGGIKLQIPISGFYTKKNDLALLDSQQQDLEIRKENFLFNQNFSTIQTNSDLEKLKKLIDKDLELITLRQSIKKASLAQLENGVITTSDYLREVNAEEQVRIQKILHETQYLLTQYNLKAQLNQ</sequence>
<dbReference type="InterPro" id="IPR051906">
    <property type="entry name" value="TolC-like"/>
</dbReference>
<evidence type="ECO:0000256" key="4">
    <source>
        <dbReference type="ARBA" id="ARBA00023136"/>
    </source>
</evidence>
<evidence type="ECO:0000256" key="2">
    <source>
        <dbReference type="ARBA" id="ARBA00022452"/>
    </source>
</evidence>